<feature type="chain" id="PRO_5014768970" evidence="1">
    <location>
        <begin position="22"/>
        <end position="349"/>
    </location>
</feature>
<evidence type="ECO:0000313" key="3">
    <source>
        <dbReference type="Proteomes" id="UP000234420"/>
    </source>
</evidence>
<keyword evidence="1" id="KW-0732">Signal</keyword>
<dbReference type="AlphaFoldDB" id="A0A2N4UPV2"/>
<organism evidence="2 3">
    <name type="scientific">Photobacterium carnosum</name>
    <dbReference type="NCBI Taxonomy" id="2023717"/>
    <lineage>
        <taxon>Bacteria</taxon>
        <taxon>Pseudomonadati</taxon>
        <taxon>Pseudomonadota</taxon>
        <taxon>Gammaproteobacteria</taxon>
        <taxon>Vibrionales</taxon>
        <taxon>Vibrionaceae</taxon>
        <taxon>Photobacterium</taxon>
    </lineage>
</organism>
<evidence type="ECO:0000313" key="2">
    <source>
        <dbReference type="EMBL" id="PLC57047.1"/>
    </source>
</evidence>
<accession>A0A2N4UPV2</accession>
<dbReference type="EMBL" id="NPIB01000020">
    <property type="protein sequence ID" value="PLC57047.1"/>
    <property type="molecule type" value="Genomic_DNA"/>
</dbReference>
<sequence>MTKTQRLSVLIAIALSPFSYAGNNTYDDDIAAAKEKADLVWAAKLKAEKHSEQSLKKFVGVLNSENALKELPKTTSQGYESEWKRQLYLQRTLNDKRNLDPISRQFGRDRFGNIYDQNTPLAESNNTDFYRNKITSSGGVSYYNNNLVPITDGKEIKRPNGVDTWILYSGQVAPYPKPNGDCDSYGSAATGKSGLLYVRSQSVINVIKNGVTTRIKMTISSFDGLKVLGSYISPQVQVKGSPNKVGESQYFMQNSAAHTFNLGVRELPVKVCIEILNTQSMPHSIRNNNFDLDSSELKYAEHLSNDWLQKEKQAGNPYAEKAASSWVDQYKIWTRSLMTKYSDMMWLGI</sequence>
<proteinExistence type="predicted"/>
<dbReference type="Proteomes" id="UP000234420">
    <property type="component" value="Unassembled WGS sequence"/>
</dbReference>
<protein>
    <submittedName>
        <fullName evidence="2">Uncharacterized protein</fullName>
    </submittedName>
</protein>
<name>A0A2N4UPV2_9GAMM</name>
<dbReference type="RefSeq" id="WP_065208221.1">
    <property type="nucleotide sequence ID" value="NZ_JABJXE010000015.1"/>
</dbReference>
<reference evidence="2 3" key="1">
    <citation type="journal article" date="2018" name="Syst. Appl. Microbiol.">
        <title>Photobacterium carnosum sp. nov., isolated from spoiled modified atmosphere packaged poultry meat.</title>
        <authorList>
            <person name="Hilgarth M."/>
            <person name="Fuertes S."/>
            <person name="Ehrmann M."/>
            <person name="Vogel R.F."/>
        </authorList>
    </citation>
    <scope>NUCLEOTIDE SEQUENCE [LARGE SCALE GENOMIC DNA]</scope>
    <source>
        <strain evidence="2 3">TMW 2.2021</strain>
    </source>
</reference>
<keyword evidence="3" id="KW-1185">Reference proteome</keyword>
<comment type="caution">
    <text evidence="2">The sequence shown here is derived from an EMBL/GenBank/DDBJ whole genome shotgun (WGS) entry which is preliminary data.</text>
</comment>
<feature type="signal peptide" evidence="1">
    <location>
        <begin position="1"/>
        <end position="21"/>
    </location>
</feature>
<evidence type="ECO:0000256" key="1">
    <source>
        <dbReference type="SAM" id="SignalP"/>
    </source>
</evidence>
<gene>
    <name evidence="2" type="ORF">CIK00_14790</name>
</gene>